<accession>U7D8H3</accession>
<evidence type="ECO:0000259" key="1">
    <source>
        <dbReference type="Pfam" id="PF10057"/>
    </source>
</evidence>
<sequence>MKNSIPRGEAEHQISQAIIRFEQEYMGRGPEEVRTVIFDDIIFVRLKGVLTPAEKQLANTEDNQKGRSLIKQVRQELLEKARPLLERIIIDITGCEIVSLHTDISIATGERVIIFTLVRALKFNA</sequence>
<evidence type="ECO:0000313" key="2">
    <source>
        <dbReference type="EMBL" id="ERP30730.1"/>
    </source>
</evidence>
<reference evidence="2 3" key="1">
    <citation type="journal article" date="2013" name="Environ. Microbiol.">
        <title>Genome analysis of Chitinivibrio alkaliphilus gen. nov., sp. nov., a novel extremely haloalkaliphilic anaerobic chitinolytic bacterium from the candidate phylum Termite Group 3.</title>
        <authorList>
            <person name="Sorokin D.Y."/>
            <person name="Gumerov V.M."/>
            <person name="Rakitin A.L."/>
            <person name="Beletsky A.V."/>
            <person name="Damste J.S."/>
            <person name="Muyzer G."/>
            <person name="Mardanov A.V."/>
            <person name="Ravin N.V."/>
        </authorList>
    </citation>
    <scope>NUCLEOTIDE SEQUENCE [LARGE SCALE GENOMIC DNA]</scope>
    <source>
        <strain evidence="2 3">ACht1</strain>
    </source>
</reference>
<dbReference type="Pfam" id="PF10057">
    <property type="entry name" value="MpsC"/>
    <property type="match status" value="1"/>
</dbReference>
<gene>
    <name evidence="2" type="ORF">CALK_2446</name>
</gene>
<feature type="domain" description="Na+-translocating membrane potential-generating system MpsC" evidence="1">
    <location>
        <begin position="7"/>
        <end position="117"/>
    </location>
</feature>
<dbReference type="EMBL" id="ASJR01000037">
    <property type="protein sequence ID" value="ERP30730.1"/>
    <property type="molecule type" value="Genomic_DNA"/>
</dbReference>
<dbReference type="STRING" id="1313304.CALK_2446"/>
<dbReference type="InterPro" id="IPR018745">
    <property type="entry name" value="MpsC"/>
</dbReference>
<dbReference type="OrthoDB" id="5422931at2"/>
<name>U7D8H3_9BACT</name>
<keyword evidence="3" id="KW-1185">Reference proteome</keyword>
<protein>
    <recommendedName>
        <fullName evidence="1">Na+-translocating membrane potential-generating system MpsC domain-containing protein</fullName>
    </recommendedName>
</protein>
<dbReference type="AlphaFoldDB" id="U7D8H3"/>
<evidence type="ECO:0000313" key="3">
    <source>
        <dbReference type="Proteomes" id="UP000017148"/>
    </source>
</evidence>
<dbReference type="Proteomes" id="UP000017148">
    <property type="component" value="Unassembled WGS sequence"/>
</dbReference>
<proteinExistence type="predicted"/>
<organism evidence="2 3">
    <name type="scientific">Chitinivibrio alkaliphilus ACht1</name>
    <dbReference type="NCBI Taxonomy" id="1313304"/>
    <lineage>
        <taxon>Bacteria</taxon>
        <taxon>Pseudomonadati</taxon>
        <taxon>Fibrobacterota</taxon>
        <taxon>Chitinivibrionia</taxon>
        <taxon>Chitinivibrionales</taxon>
        <taxon>Chitinivibrionaceae</taxon>
        <taxon>Chitinivibrio</taxon>
    </lineage>
</organism>
<comment type="caution">
    <text evidence="2">The sequence shown here is derived from an EMBL/GenBank/DDBJ whole genome shotgun (WGS) entry which is preliminary data.</text>
</comment>
<dbReference type="eggNOG" id="COG5609">
    <property type="taxonomic scope" value="Bacteria"/>
</dbReference>